<dbReference type="InterPro" id="IPR012310">
    <property type="entry name" value="DNA_ligase_ATP-dep_cent"/>
</dbReference>
<dbReference type="Pfam" id="PF01068">
    <property type="entry name" value="DNA_ligase_A_M"/>
    <property type="match status" value="1"/>
</dbReference>
<evidence type="ECO:0000313" key="14">
    <source>
        <dbReference type="EMBL" id="NMH27381.1"/>
    </source>
</evidence>
<dbReference type="SUPFAM" id="SSF50249">
    <property type="entry name" value="Nucleic acid-binding proteins"/>
    <property type="match status" value="1"/>
</dbReference>
<organism evidence="14 15">
    <name type="scientific">Flavobacterium silvaticum</name>
    <dbReference type="NCBI Taxonomy" id="1852020"/>
    <lineage>
        <taxon>Bacteria</taxon>
        <taxon>Pseudomonadati</taxon>
        <taxon>Bacteroidota</taxon>
        <taxon>Flavobacteriia</taxon>
        <taxon>Flavobacteriales</taxon>
        <taxon>Flavobacteriaceae</taxon>
        <taxon>Flavobacterium</taxon>
    </lineage>
</organism>
<evidence type="ECO:0000256" key="7">
    <source>
        <dbReference type="ARBA" id="ARBA00022763"/>
    </source>
</evidence>
<dbReference type="GO" id="GO:0003910">
    <property type="term" value="F:DNA ligase (ATP) activity"/>
    <property type="evidence" value="ECO:0007669"/>
    <property type="project" value="UniProtKB-EC"/>
</dbReference>
<dbReference type="NCBIfam" id="NF006701">
    <property type="entry name" value="PRK09247.1"/>
    <property type="match status" value="1"/>
</dbReference>
<dbReference type="PANTHER" id="PTHR45674:SF13">
    <property type="entry name" value="DNA LIGASE-RELATED"/>
    <property type="match status" value="1"/>
</dbReference>
<keyword evidence="5" id="KW-0479">Metal-binding</keyword>
<dbReference type="RefSeq" id="WP_169526382.1">
    <property type="nucleotide sequence ID" value="NZ_JAAMPU010000100.1"/>
</dbReference>
<dbReference type="Gene3D" id="3.30.470.30">
    <property type="entry name" value="DNA ligase/mRNA capping enzyme"/>
    <property type="match status" value="1"/>
</dbReference>
<dbReference type="NCBIfam" id="TIGR04120">
    <property type="entry name" value="DNA_lig_bact"/>
    <property type="match status" value="1"/>
</dbReference>
<dbReference type="SUPFAM" id="SSF117018">
    <property type="entry name" value="ATP-dependent DNA ligase DNA-binding domain"/>
    <property type="match status" value="1"/>
</dbReference>
<dbReference type="AlphaFoldDB" id="A0A972FYY1"/>
<dbReference type="GO" id="GO:0003677">
    <property type="term" value="F:DNA binding"/>
    <property type="evidence" value="ECO:0007669"/>
    <property type="project" value="InterPro"/>
</dbReference>
<dbReference type="CDD" id="cd07972">
    <property type="entry name" value="OBF_DNA_ligase_Arch_LigB"/>
    <property type="match status" value="1"/>
</dbReference>
<dbReference type="GO" id="GO:0046872">
    <property type="term" value="F:metal ion binding"/>
    <property type="evidence" value="ECO:0007669"/>
    <property type="project" value="UniProtKB-KW"/>
</dbReference>
<dbReference type="CDD" id="cd07897">
    <property type="entry name" value="Adenylation_DNA_ligase_Bac1"/>
    <property type="match status" value="1"/>
</dbReference>
<dbReference type="InterPro" id="IPR012340">
    <property type="entry name" value="NA-bd_OB-fold"/>
</dbReference>
<evidence type="ECO:0000256" key="11">
    <source>
        <dbReference type="ARBA" id="ARBA00023306"/>
    </source>
</evidence>
<keyword evidence="8" id="KW-0067">ATP-binding</keyword>
<evidence type="ECO:0000256" key="10">
    <source>
        <dbReference type="ARBA" id="ARBA00023204"/>
    </source>
</evidence>
<evidence type="ECO:0000256" key="8">
    <source>
        <dbReference type="ARBA" id="ARBA00022840"/>
    </source>
</evidence>
<dbReference type="Gene3D" id="2.40.50.140">
    <property type="entry name" value="Nucleic acid-binding proteins"/>
    <property type="match status" value="1"/>
</dbReference>
<gene>
    <name evidence="14" type="ORF">G6047_04990</name>
</gene>
<evidence type="ECO:0000256" key="1">
    <source>
        <dbReference type="ARBA" id="ARBA00012727"/>
    </source>
</evidence>
<name>A0A972FYY1_9FLAO</name>
<proteinExistence type="predicted"/>
<dbReference type="Gene3D" id="1.10.3260.10">
    <property type="entry name" value="DNA ligase, ATP-dependent, N-terminal domain"/>
    <property type="match status" value="1"/>
</dbReference>
<keyword evidence="9" id="KW-0233">DNA recombination</keyword>
<evidence type="ECO:0000256" key="9">
    <source>
        <dbReference type="ARBA" id="ARBA00023172"/>
    </source>
</evidence>
<dbReference type="InterPro" id="IPR012309">
    <property type="entry name" value="DNA_ligase_ATP-dep_C"/>
</dbReference>
<accession>A0A972FYY1</accession>
<dbReference type="GO" id="GO:0006260">
    <property type="term" value="P:DNA replication"/>
    <property type="evidence" value="ECO:0007669"/>
    <property type="project" value="UniProtKB-KW"/>
</dbReference>
<dbReference type="EC" id="6.5.1.1" evidence="1"/>
<dbReference type="PANTHER" id="PTHR45674">
    <property type="entry name" value="DNA LIGASE 1/3 FAMILY MEMBER"/>
    <property type="match status" value="1"/>
</dbReference>
<keyword evidence="3" id="KW-0132">Cell division</keyword>
<keyword evidence="2 14" id="KW-0436">Ligase</keyword>
<dbReference type="GO" id="GO:0051301">
    <property type="term" value="P:cell division"/>
    <property type="evidence" value="ECO:0007669"/>
    <property type="project" value="UniProtKB-KW"/>
</dbReference>
<dbReference type="GO" id="GO:0006310">
    <property type="term" value="P:DNA recombination"/>
    <property type="evidence" value="ECO:0007669"/>
    <property type="project" value="UniProtKB-KW"/>
</dbReference>
<sequence>MKNFANLIKALDATNKTNVKVDALTEYFRHASDEDKVWTIAILSHRRPPRPVNTTLLRIWANELANIPMWLFEESYHIVGDLAETIALIVPTTREHSDKSLTEYLREIIALRKKSDEEKRAYLHENWLALNFYERLVFTKLITGSFRIGLSQKLMTRALSKAVSVDEDLIAHKLMGDWNPNTVSFRELILEEKSSDYLSKPYPFYLAYAIEGNVADLGDAKDWSIEHKWDGIRSQTIIRDGEIFVWSRGEELVTDKYPEFQNFIGVIPDGTVIDGEILPYKDDTIGSFNDLQTRIGRKNVSASVLKNNPVIIKAYDLLEWKGEDIRTRTYAERRHLLEVLFADIPTGTIPLHLSERICLNSWEDVVAERERSRDLHSEGLMIKRNDSIYQVGRKKGDWWKWKIEPLAIDAVLTYAMRGHGRRSNLFTDYTFALWQQNENGERELVTFAKAYSGLTDAEFRQVDNWIQRNTLERFGPVRSVTPELVFEIGFEGISLSKRHKSGVATRFPRILRWRHDKKINEANSIDDLKALIC</sequence>
<dbReference type="Pfam" id="PF04675">
    <property type="entry name" value="DNA_ligase_A_N"/>
    <property type="match status" value="1"/>
</dbReference>
<keyword evidence="11" id="KW-0131">Cell cycle</keyword>
<dbReference type="Proteomes" id="UP000712080">
    <property type="component" value="Unassembled WGS sequence"/>
</dbReference>
<evidence type="ECO:0000259" key="13">
    <source>
        <dbReference type="PROSITE" id="PS50160"/>
    </source>
</evidence>
<dbReference type="Pfam" id="PF04679">
    <property type="entry name" value="DNA_ligase_A_C"/>
    <property type="match status" value="1"/>
</dbReference>
<keyword evidence="4" id="KW-0235">DNA replication</keyword>
<dbReference type="GO" id="GO:0006281">
    <property type="term" value="P:DNA repair"/>
    <property type="evidence" value="ECO:0007669"/>
    <property type="project" value="UniProtKB-KW"/>
</dbReference>
<evidence type="ECO:0000256" key="12">
    <source>
        <dbReference type="ARBA" id="ARBA00034003"/>
    </source>
</evidence>
<dbReference type="PROSITE" id="PS50160">
    <property type="entry name" value="DNA_LIGASE_A3"/>
    <property type="match status" value="1"/>
</dbReference>
<reference evidence="14" key="1">
    <citation type="submission" date="2020-02" db="EMBL/GenBank/DDBJ databases">
        <title>Flavobacterium sp. genome.</title>
        <authorList>
            <person name="Jung H.S."/>
            <person name="Baek J.H."/>
            <person name="Jeon C.O."/>
        </authorList>
    </citation>
    <scope>NUCLEOTIDE SEQUENCE</scope>
    <source>
        <strain evidence="14">SE-s28</strain>
    </source>
</reference>
<evidence type="ECO:0000313" key="15">
    <source>
        <dbReference type="Proteomes" id="UP000712080"/>
    </source>
</evidence>
<comment type="caution">
    <text evidence="14">The sequence shown here is derived from an EMBL/GenBank/DDBJ whole genome shotgun (WGS) entry which is preliminary data.</text>
</comment>
<dbReference type="InterPro" id="IPR012308">
    <property type="entry name" value="DNA_ligase_ATP-dep_N"/>
</dbReference>
<keyword evidence="6" id="KW-0547">Nucleotide-binding</keyword>
<evidence type="ECO:0000256" key="6">
    <source>
        <dbReference type="ARBA" id="ARBA00022741"/>
    </source>
</evidence>
<evidence type="ECO:0000256" key="5">
    <source>
        <dbReference type="ARBA" id="ARBA00022723"/>
    </source>
</evidence>
<dbReference type="InterPro" id="IPR050191">
    <property type="entry name" value="ATP-dep_DNA_ligase"/>
</dbReference>
<dbReference type="InterPro" id="IPR026333">
    <property type="entry name" value="ATP_dep_DNA_lig_pp_1105_fam"/>
</dbReference>
<comment type="catalytic activity">
    <reaction evidence="12">
        <text>ATP + (deoxyribonucleotide)n-3'-hydroxyl + 5'-phospho-(deoxyribonucleotide)m = (deoxyribonucleotide)n+m + AMP + diphosphate.</text>
        <dbReference type="EC" id="6.5.1.1"/>
    </reaction>
</comment>
<keyword evidence="10" id="KW-0234">DNA repair</keyword>
<dbReference type="GO" id="GO:0005524">
    <property type="term" value="F:ATP binding"/>
    <property type="evidence" value="ECO:0007669"/>
    <property type="project" value="UniProtKB-KW"/>
</dbReference>
<dbReference type="EMBL" id="JAAMPU010000100">
    <property type="protein sequence ID" value="NMH27381.1"/>
    <property type="molecule type" value="Genomic_DNA"/>
</dbReference>
<keyword evidence="7" id="KW-0227">DNA damage</keyword>
<dbReference type="InterPro" id="IPR036599">
    <property type="entry name" value="DNA_ligase_N_sf"/>
</dbReference>
<evidence type="ECO:0000256" key="2">
    <source>
        <dbReference type="ARBA" id="ARBA00022598"/>
    </source>
</evidence>
<evidence type="ECO:0000256" key="4">
    <source>
        <dbReference type="ARBA" id="ARBA00022705"/>
    </source>
</evidence>
<evidence type="ECO:0000256" key="3">
    <source>
        <dbReference type="ARBA" id="ARBA00022618"/>
    </source>
</evidence>
<dbReference type="SUPFAM" id="SSF56091">
    <property type="entry name" value="DNA ligase/mRNA capping enzyme, catalytic domain"/>
    <property type="match status" value="1"/>
</dbReference>
<protein>
    <recommendedName>
        <fullName evidence="1">DNA ligase (ATP)</fullName>
        <ecNumber evidence="1">6.5.1.1</ecNumber>
    </recommendedName>
</protein>
<feature type="domain" description="ATP-dependent DNA ligase family profile" evidence="13">
    <location>
        <begin position="303"/>
        <end position="435"/>
    </location>
</feature>
<keyword evidence="15" id="KW-1185">Reference proteome</keyword>